<name>A0A5B6WFW3_9ROSI</name>
<evidence type="ECO:0000259" key="3">
    <source>
        <dbReference type="Pfam" id="PF22936"/>
    </source>
</evidence>
<protein>
    <submittedName>
        <fullName evidence="4">Retrovirus-related Pol polyprotein from transposon TNT 1-94</fullName>
    </submittedName>
</protein>
<dbReference type="InterPro" id="IPR025724">
    <property type="entry name" value="GAG-pre-integrase_dom"/>
</dbReference>
<dbReference type="InterPro" id="IPR054722">
    <property type="entry name" value="PolX-like_BBD"/>
</dbReference>
<comment type="caution">
    <text evidence="4">The sequence shown here is derived from an EMBL/GenBank/DDBJ whole genome shotgun (WGS) entry which is preliminary data.</text>
</comment>
<dbReference type="GO" id="GO:0008233">
    <property type="term" value="F:peptidase activity"/>
    <property type="evidence" value="ECO:0007669"/>
    <property type="project" value="UniProtKB-KW"/>
</dbReference>
<dbReference type="GO" id="GO:0006508">
    <property type="term" value="P:proteolysis"/>
    <property type="evidence" value="ECO:0007669"/>
    <property type="project" value="UniProtKB-KW"/>
</dbReference>
<dbReference type="InterPro" id="IPR039537">
    <property type="entry name" value="Retrotran_Ty1/copia-like"/>
</dbReference>
<feature type="domain" description="Retrovirus-related Pol polyprotein from transposon TNT 1-94-like beta-barrel" evidence="3">
    <location>
        <begin position="1"/>
        <end position="67"/>
    </location>
</feature>
<evidence type="ECO:0000256" key="1">
    <source>
        <dbReference type="ARBA" id="ARBA00022670"/>
    </source>
</evidence>
<feature type="domain" description="GAG-pre-integrase" evidence="2">
    <location>
        <begin position="96"/>
        <end position="166"/>
    </location>
</feature>
<evidence type="ECO:0000313" key="5">
    <source>
        <dbReference type="Proteomes" id="UP000325315"/>
    </source>
</evidence>
<dbReference type="EMBL" id="SMMG02000003">
    <property type="protein sequence ID" value="KAA3479712.1"/>
    <property type="molecule type" value="Genomic_DNA"/>
</dbReference>
<proteinExistence type="predicted"/>
<reference evidence="5" key="1">
    <citation type="journal article" date="2019" name="Plant Biotechnol. J.">
        <title>Genome sequencing of the Australian wild diploid species Gossypium australe highlights disease resistance and delayed gland morphogenesis.</title>
        <authorList>
            <person name="Cai Y."/>
            <person name="Cai X."/>
            <person name="Wang Q."/>
            <person name="Wang P."/>
            <person name="Zhang Y."/>
            <person name="Cai C."/>
            <person name="Xu Y."/>
            <person name="Wang K."/>
            <person name="Zhou Z."/>
            <person name="Wang C."/>
            <person name="Geng S."/>
            <person name="Li B."/>
            <person name="Dong Q."/>
            <person name="Hou Y."/>
            <person name="Wang H."/>
            <person name="Ai P."/>
            <person name="Liu Z."/>
            <person name="Yi F."/>
            <person name="Sun M."/>
            <person name="An G."/>
            <person name="Cheng J."/>
            <person name="Zhang Y."/>
            <person name="Shi Q."/>
            <person name="Xie Y."/>
            <person name="Shi X."/>
            <person name="Chang Y."/>
            <person name="Huang F."/>
            <person name="Chen Y."/>
            <person name="Hong S."/>
            <person name="Mi L."/>
            <person name="Sun Q."/>
            <person name="Zhang L."/>
            <person name="Zhou B."/>
            <person name="Peng R."/>
            <person name="Zhang X."/>
            <person name="Liu F."/>
        </authorList>
    </citation>
    <scope>NUCLEOTIDE SEQUENCE [LARGE SCALE GENOMIC DNA]</scope>
    <source>
        <strain evidence="5">cv. PA1801</strain>
    </source>
</reference>
<dbReference type="PANTHER" id="PTHR42648:SF21">
    <property type="entry name" value="CYSTEINE-RICH RLK (RECEPTOR-LIKE PROTEIN KINASE) 8"/>
    <property type="match status" value="1"/>
</dbReference>
<keyword evidence="1" id="KW-0378">Hydrolase</keyword>
<dbReference type="Pfam" id="PF22936">
    <property type="entry name" value="Pol_BBD"/>
    <property type="match status" value="1"/>
</dbReference>
<dbReference type="PANTHER" id="PTHR42648">
    <property type="entry name" value="TRANSPOSASE, PUTATIVE-RELATED"/>
    <property type="match status" value="1"/>
</dbReference>
<keyword evidence="5" id="KW-1185">Reference proteome</keyword>
<keyword evidence="1" id="KW-0645">Protease</keyword>
<evidence type="ECO:0000313" key="4">
    <source>
        <dbReference type="EMBL" id="KAA3479712.1"/>
    </source>
</evidence>
<evidence type="ECO:0000259" key="2">
    <source>
        <dbReference type="Pfam" id="PF13976"/>
    </source>
</evidence>
<dbReference type="Proteomes" id="UP000325315">
    <property type="component" value="Unassembled WGS sequence"/>
</dbReference>
<organism evidence="4 5">
    <name type="scientific">Gossypium australe</name>
    <dbReference type="NCBI Taxonomy" id="47621"/>
    <lineage>
        <taxon>Eukaryota</taxon>
        <taxon>Viridiplantae</taxon>
        <taxon>Streptophyta</taxon>
        <taxon>Embryophyta</taxon>
        <taxon>Tracheophyta</taxon>
        <taxon>Spermatophyta</taxon>
        <taxon>Magnoliopsida</taxon>
        <taxon>eudicotyledons</taxon>
        <taxon>Gunneridae</taxon>
        <taxon>Pentapetalae</taxon>
        <taxon>rosids</taxon>
        <taxon>malvids</taxon>
        <taxon>Malvales</taxon>
        <taxon>Malvaceae</taxon>
        <taxon>Malvoideae</taxon>
        <taxon>Gossypium</taxon>
    </lineage>
</organism>
<dbReference type="OrthoDB" id="1001240at2759"/>
<accession>A0A5B6WFW3</accession>
<dbReference type="AlphaFoldDB" id="A0A5B6WFW3"/>
<gene>
    <name evidence="4" type="ORF">EPI10_020203</name>
</gene>
<sequence length="214" mass="24444">MTSDKSHLIELTPKNGGEVTFGDNFKWLIEGIGSIGINSFTLIKNVLYVNGLKHNLLSISKLCDKGFKVIFESNGCKVVDIVNNMIIFVRHRVGNIFMVHLDSISSSYICFMANNKNVCWLWHKRRLGHVSMSFISKLIKNELVVGMPNFPIEFDKIYDACAKGKHRRQSFKSKNIVSTSRVVQLIHIDLFGPTRTMSLRDIHEFSSCFQKMKL</sequence>
<dbReference type="Pfam" id="PF13976">
    <property type="entry name" value="gag_pre-integrs"/>
    <property type="match status" value="1"/>
</dbReference>